<feature type="transmembrane region" description="Helical" evidence="1">
    <location>
        <begin position="74"/>
        <end position="97"/>
    </location>
</feature>
<accession>A0A8H9YYL3</accession>
<dbReference type="AlphaFoldDB" id="A0A8H9YYL3"/>
<protein>
    <submittedName>
        <fullName evidence="2">DoxX-like family protein</fullName>
    </submittedName>
</protein>
<dbReference type="EMBL" id="JABWQF010000023">
    <property type="protein sequence ID" value="MBC3296025.1"/>
    <property type="molecule type" value="Genomic_DNA"/>
</dbReference>
<evidence type="ECO:0000313" key="2">
    <source>
        <dbReference type="EMBL" id="MBC3296025.1"/>
    </source>
</evidence>
<dbReference type="RefSeq" id="WP_065880600.1">
    <property type="nucleotide sequence ID" value="NZ_CP077084.1"/>
</dbReference>
<evidence type="ECO:0000256" key="1">
    <source>
        <dbReference type="SAM" id="Phobius"/>
    </source>
</evidence>
<reference evidence="3" key="2">
    <citation type="submission" date="2021-06" db="EMBL/GenBank/DDBJ databases">
        <title>Updating the genus Pseudomonas: Description of 43 new species and partition of the Pseudomonas putida group.</title>
        <authorList>
            <person name="Girard L."/>
            <person name="Lood C."/>
            <person name="Vandamme P."/>
            <person name="Rokni-Zadeh H."/>
            <person name="van Noort V."/>
            <person name="Hofte M."/>
            <person name="Lavigne R."/>
            <person name="De Mot R."/>
        </authorList>
    </citation>
    <scope>NUCLEOTIDE SEQUENCE</scope>
    <source>
        <strain evidence="3">SWRI145</strain>
    </source>
</reference>
<organism evidence="2">
    <name type="scientific">Pseudomonas tritici</name>
    <dbReference type="NCBI Taxonomy" id="2745518"/>
    <lineage>
        <taxon>Bacteria</taxon>
        <taxon>Pseudomonadati</taxon>
        <taxon>Pseudomonadota</taxon>
        <taxon>Gammaproteobacteria</taxon>
        <taxon>Pseudomonadales</taxon>
        <taxon>Pseudomonadaceae</taxon>
        <taxon>Pseudomonas</taxon>
    </lineage>
</organism>
<sequence>MNALVRINWIARGGLAFMFAYHGLVPKLLWLSDGERTMIQAHGIEQVQLFATLAGVGEIALALWIVLSPRNPWPIAVAATALIGLLVDVAVVSPALLREAFNPVSLNVAGLALCAVAWNIRQKKARPGSGSPDR</sequence>
<keyword evidence="1" id="KW-0472">Membrane</keyword>
<reference evidence="2" key="1">
    <citation type="journal article" date="2020" name="Microorganisms">
        <title>Reliable Identification of Environmental Pseudomonas Isolates Using the rpoD Gene.</title>
        <authorList>
            <consortium name="The Broad Institute Genome Sequencing Platform"/>
            <person name="Girard L."/>
            <person name="Lood C."/>
            <person name="Rokni-Zadeh H."/>
            <person name="van Noort V."/>
            <person name="Lavigne R."/>
            <person name="De Mot R."/>
        </authorList>
    </citation>
    <scope>NUCLEOTIDE SEQUENCE [LARGE SCALE GENOMIC DNA]</scope>
    <source>
        <strain evidence="2">SWRI145</strain>
    </source>
</reference>
<gene>
    <name evidence="3" type="ORF">HU722_0016065</name>
    <name evidence="2" type="ORF">HU722_31305</name>
</gene>
<feature type="transmembrane region" description="Helical" evidence="1">
    <location>
        <begin position="103"/>
        <end position="120"/>
    </location>
</feature>
<dbReference type="Pfam" id="PF13781">
    <property type="entry name" value="DoxX_3"/>
    <property type="match status" value="1"/>
</dbReference>
<dbReference type="Proteomes" id="UP000615613">
    <property type="component" value="Chromosome"/>
</dbReference>
<keyword evidence="4" id="KW-1185">Reference proteome</keyword>
<keyword evidence="1" id="KW-0812">Transmembrane</keyword>
<keyword evidence="1" id="KW-1133">Transmembrane helix</keyword>
<name>A0A8H9YYL3_9PSED</name>
<dbReference type="EMBL" id="CP077084">
    <property type="protein sequence ID" value="QXH81536.1"/>
    <property type="molecule type" value="Genomic_DNA"/>
</dbReference>
<feature type="transmembrane region" description="Helical" evidence="1">
    <location>
        <begin position="49"/>
        <end position="67"/>
    </location>
</feature>
<dbReference type="InterPro" id="IPR025695">
    <property type="entry name" value="DoxX-like"/>
</dbReference>
<proteinExistence type="predicted"/>
<evidence type="ECO:0000313" key="3">
    <source>
        <dbReference type="EMBL" id="QXH81536.1"/>
    </source>
</evidence>
<feature type="transmembrane region" description="Helical" evidence="1">
    <location>
        <begin position="9"/>
        <end position="29"/>
    </location>
</feature>
<dbReference type="KEGG" id="ptrt:HU722_0016065"/>
<evidence type="ECO:0000313" key="4">
    <source>
        <dbReference type="Proteomes" id="UP000615613"/>
    </source>
</evidence>